<evidence type="ECO:0008006" key="2">
    <source>
        <dbReference type="Google" id="ProtNLM"/>
    </source>
</evidence>
<evidence type="ECO:0000313" key="1">
    <source>
        <dbReference type="EMBL" id="KKN10196.1"/>
    </source>
</evidence>
<organism evidence="1">
    <name type="scientific">marine sediment metagenome</name>
    <dbReference type="NCBI Taxonomy" id="412755"/>
    <lineage>
        <taxon>unclassified sequences</taxon>
        <taxon>metagenomes</taxon>
        <taxon>ecological metagenomes</taxon>
    </lineage>
</organism>
<name>A0A0F9QAJ6_9ZZZZ</name>
<dbReference type="AlphaFoldDB" id="A0A0F9QAJ6"/>
<dbReference type="Gene3D" id="2.60.120.560">
    <property type="entry name" value="Exo-inulinase, domain 1"/>
    <property type="match status" value="1"/>
</dbReference>
<comment type="caution">
    <text evidence="1">The sequence shown here is derived from an EMBL/GenBank/DDBJ whole genome shotgun (WGS) entry which is preliminary data.</text>
</comment>
<gene>
    <name evidence="1" type="ORF">LCGC14_1039030</name>
</gene>
<proteinExistence type="predicted"/>
<dbReference type="InterPro" id="IPR013320">
    <property type="entry name" value="ConA-like_dom_sf"/>
</dbReference>
<dbReference type="Gene3D" id="2.60.120.200">
    <property type="match status" value="1"/>
</dbReference>
<accession>A0A0F9QAJ6</accession>
<dbReference type="Pfam" id="PF13385">
    <property type="entry name" value="Laminin_G_3"/>
    <property type="match status" value="1"/>
</dbReference>
<protein>
    <recommendedName>
        <fullName evidence="2">LamG-like jellyroll fold domain-containing protein</fullName>
    </recommendedName>
</protein>
<reference evidence="1" key="1">
    <citation type="journal article" date="2015" name="Nature">
        <title>Complex archaea that bridge the gap between prokaryotes and eukaryotes.</title>
        <authorList>
            <person name="Spang A."/>
            <person name="Saw J.H."/>
            <person name="Jorgensen S.L."/>
            <person name="Zaremba-Niedzwiedzka K."/>
            <person name="Martijn J."/>
            <person name="Lind A.E."/>
            <person name="van Eijk R."/>
            <person name="Schleper C."/>
            <person name="Guy L."/>
            <person name="Ettema T.J."/>
        </authorList>
    </citation>
    <scope>NUCLEOTIDE SEQUENCE</scope>
</reference>
<dbReference type="EMBL" id="LAZR01004267">
    <property type="protein sequence ID" value="KKN10196.1"/>
    <property type="molecule type" value="Genomic_DNA"/>
</dbReference>
<sequence length="880" mass="98934">MSENSRVNGYDTKAPTRVDTIPSRKAVRGSRSTTFTDNPEKKQKINLYVDSDDRDWLEQLEEMLRNPLFAISKLQGAGISEKQLIHSYRFQHSIGDIDFINLEAVEFGDYGIKTDLIDVDIEQWNFVVHETFSVANGFANNTSVPFNTASTGNTLQGGKTINWKERGVGHSTTNTIFLFDGQSLSAVGEPYIADVNKLNRYYDLESYIYIDTSTKEGGIIFGYNGRSSANGEFFWAGLDITNGNFEIRHYVDNVSTTVYISEAIDVTTDLWYKIRVLVQDKQVTIFWDDDYLITRHIDELSVGDVGCHGAAGGVQFDGFKMKSLPYPLIGTPQNSKLTKHVNSTQVAGIYGTQERIFTEEKVEYVHEGGQDCVIDLDMSRKGSQLFDKSNNENNALVRKGTWVDGYLNPAIQLVDGDIKINDDASLQGLSSNCLIHMRFKLTSLNPNGISTGEVIAGRDNDWAIYDYNDAGTHKIAFEINNELLIGDEILINTWYEFFFMSDSKSSFIFRRDNSGIPQPEARFLYASGSSFIYAHGADRTTETCIGSLGTITSDLNITVDKFAIYNKFIIPMRHLDTIWTTRIWKIPEDDIGNRHMKSLIFNAPMNEGGGNYSKLLNIYHVNAYITNTNTAWSTDTFSPFQKASLISSIDMVSNLDNGDIFMDNKIYEASISFWIKPTASTSINYVLISRGDSDQFGIYIRLLSTGEMSVGYGWTGSSNNSVVQTTNLIPDGSWTKIDWTFNYGVNKIYVNGKLDNTVDHSATTDYIVKGILDWYIDDFTATNGVANVDLWKMYDRALTATEIKNSFVCDPLEPYFLNKLVFGLKHQYEINDAIFIENGLFGMFISKGLRDGALSRVGSVEFLIWDNGWKSIGWLEVDGT</sequence>
<dbReference type="SUPFAM" id="SSF49899">
    <property type="entry name" value="Concanavalin A-like lectins/glucanases"/>
    <property type="match status" value="2"/>
</dbReference>